<dbReference type="PANTHER" id="PTHR41313">
    <property type="entry name" value="ADENINE-SPECIFIC METHYLTRANSFERASE"/>
    <property type="match status" value="1"/>
</dbReference>
<keyword evidence="5" id="KW-0489">Methyltransferase</keyword>
<evidence type="ECO:0000313" key="6">
    <source>
        <dbReference type="Proteomes" id="UP000515465"/>
    </source>
</evidence>
<dbReference type="InterPro" id="IPR052933">
    <property type="entry name" value="DNA_Protect_Modify"/>
</dbReference>
<dbReference type="GO" id="GO:0009307">
    <property type="term" value="P:DNA restriction-modification system"/>
    <property type="evidence" value="ECO:0007669"/>
    <property type="project" value="UniProtKB-KW"/>
</dbReference>
<keyword evidence="5" id="KW-0614">Plasmid</keyword>
<proteinExistence type="inferred from homology"/>
<name>A0A7G6T6H6_9HYPH</name>
<evidence type="ECO:0000259" key="3">
    <source>
        <dbReference type="Pfam" id="PF02384"/>
    </source>
</evidence>
<feature type="domain" description="DUF7007" evidence="4">
    <location>
        <begin position="644"/>
        <end position="758"/>
    </location>
</feature>
<dbReference type="AlphaFoldDB" id="A0A7G6T6H6"/>
<dbReference type="Gene3D" id="3.40.50.150">
    <property type="entry name" value="Vaccinia Virus protein VP39"/>
    <property type="match status" value="1"/>
</dbReference>
<protein>
    <submittedName>
        <fullName evidence="5">N-6 DNA methylase</fullName>
    </submittedName>
</protein>
<sequence>MTIRLPSHQPRPCRSARPHCLLGRIRSIRARTSSWQRTRGLATSWRDRARDNLAAIRLAADIVDQQRFATPEEQAALIRFTGFGASALANGVFRRPGEQTFRQGWEKIAADLEEAVDSRDYASLARCTQYAHFTPEYIIRAIWAGLRRLGFRGGSVLEPGVGTGLFPALMPEALRAASHVTGIEIDPVTARIACLLQPNARILNQDFARVDLAEHFDLAVGNPPFSDRIVRSDPAYRSHGFRLHDYFIAKAVSRLKPGALAAFVTSSGTTDKADARARKHIATMADLVAAVRLPEGSFRADAGTDVVVDILFFRRRKHGEPEGDVSWLDLEDVQPATEDESAIRVNRWFAMHPDMVLGEHARRRGIYGPDETYTCLPHAGTDLDAALTAVVHLLPEAIYDGEPEEIGADAGEHVEAPARNAADGATIREGSYFIGQNTALMQMVDGEPVTIQIRKGVTGDGIPEKHVRILRKLVPIRGAVREVLKAQEFDRPWKPAQVRLRIAWSSFVRAFGPINFTTVSTAQDEETGDVRETHRRPNIQPFLDDPDCWLVASIEDYDLETNTAKPGPLFTERVIAPPLVPGGDGKHFLATGWRIARPIAEWRRDDFYGHAGQLADEATFRAKVLKQAEHRCEKFALGRREERSSASTPWGSSQGATVYADGVVLHSAAGHGGFLLSPERNRKVHRSLRVDGGAYEEDEAWAIVALTFPHLFTSFERRCANRTMKDSFPDAWETIAGNVLGTGESWRKDERSFFDEHADDWIVVSAILSGHQSGFTEVIATPGGKRGHGTEERRFLVPSDEYRVGPFGFIIDPQRHAVYGGPSSFVSWQGRAV</sequence>
<organism evidence="5 6">
    <name type="scientific">Mesorhizobium huakuii</name>
    <dbReference type="NCBI Taxonomy" id="28104"/>
    <lineage>
        <taxon>Bacteria</taxon>
        <taxon>Pseudomonadati</taxon>
        <taxon>Pseudomonadota</taxon>
        <taxon>Alphaproteobacteria</taxon>
        <taxon>Hyphomicrobiales</taxon>
        <taxon>Phyllobacteriaceae</taxon>
        <taxon>Mesorhizobium</taxon>
    </lineage>
</organism>
<dbReference type="GO" id="GO:0003677">
    <property type="term" value="F:DNA binding"/>
    <property type="evidence" value="ECO:0007669"/>
    <property type="project" value="InterPro"/>
</dbReference>
<dbReference type="InterPro" id="IPR002052">
    <property type="entry name" value="DNA_methylase_N6_adenine_CS"/>
</dbReference>
<dbReference type="GO" id="GO:0008170">
    <property type="term" value="F:N-methyltransferase activity"/>
    <property type="evidence" value="ECO:0007669"/>
    <property type="project" value="InterPro"/>
</dbReference>
<geneLocation type="plasmid" evidence="5 6">
    <name>p_1</name>
</geneLocation>
<dbReference type="PROSITE" id="PS00092">
    <property type="entry name" value="N6_MTASE"/>
    <property type="match status" value="1"/>
</dbReference>
<dbReference type="InterPro" id="IPR029063">
    <property type="entry name" value="SAM-dependent_MTases_sf"/>
</dbReference>
<gene>
    <name evidence="5" type="ORF">HB778_40935</name>
</gene>
<dbReference type="PRINTS" id="PR00507">
    <property type="entry name" value="N12N6MTFRASE"/>
</dbReference>
<dbReference type="Pfam" id="PF22653">
    <property type="entry name" value="DUF7007"/>
    <property type="match status" value="1"/>
</dbReference>
<dbReference type="PANTHER" id="PTHR41313:SF1">
    <property type="entry name" value="DNA METHYLASE ADENINE-SPECIFIC DOMAIN-CONTAINING PROTEIN"/>
    <property type="match status" value="1"/>
</dbReference>
<keyword evidence="2" id="KW-0680">Restriction system</keyword>
<evidence type="ECO:0000256" key="1">
    <source>
        <dbReference type="ARBA" id="ARBA00006594"/>
    </source>
</evidence>
<dbReference type="SUPFAM" id="SSF53335">
    <property type="entry name" value="S-adenosyl-L-methionine-dependent methyltransferases"/>
    <property type="match status" value="1"/>
</dbReference>
<evidence type="ECO:0000259" key="4">
    <source>
        <dbReference type="Pfam" id="PF22653"/>
    </source>
</evidence>
<reference evidence="6" key="1">
    <citation type="journal article" date="2020" name="Mol. Plant Microbe">
        <title>Rhizobial microsymbionts of the narrowly endemic Oxytropis species growing in Kamchatka are characterized by significant genetic diversity and possess a set of genes that are associated with T3SS and T6SS secretion systems and can affect the development of symbiosis.</title>
        <authorList>
            <person name="Safronova V."/>
            <person name="Guro P."/>
            <person name="Sazanova A."/>
            <person name="Kuznetsova I."/>
            <person name="Belimov A."/>
            <person name="Yakubov V."/>
            <person name="Chirak E."/>
            <person name="Afonin A."/>
            <person name="Gogolev Y."/>
            <person name="Andronov E."/>
            <person name="Tikhonovich I."/>
        </authorList>
    </citation>
    <scope>NUCLEOTIDE SEQUENCE [LARGE SCALE GENOMIC DNA]</scope>
    <source>
        <strain evidence="6">583</strain>
        <plasmid evidence="6">p_1</plasmid>
    </source>
</reference>
<dbReference type="Pfam" id="PF02384">
    <property type="entry name" value="N6_Mtase"/>
    <property type="match status" value="1"/>
</dbReference>
<dbReference type="InterPro" id="IPR003356">
    <property type="entry name" value="DNA_methylase_A-5"/>
</dbReference>
<dbReference type="GO" id="GO:0032259">
    <property type="term" value="P:methylation"/>
    <property type="evidence" value="ECO:0007669"/>
    <property type="project" value="UniProtKB-KW"/>
</dbReference>
<dbReference type="CDD" id="cd02440">
    <property type="entry name" value="AdoMet_MTases"/>
    <property type="match status" value="1"/>
</dbReference>
<dbReference type="EMBL" id="CP050299">
    <property type="protein sequence ID" value="QND62358.1"/>
    <property type="molecule type" value="Genomic_DNA"/>
</dbReference>
<evidence type="ECO:0000256" key="2">
    <source>
        <dbReference type="ARBA" id="ARBA00022747"/>
    </source>
</evidence>
<accession>A0A7G6T6H6</accession>
<dbReference type="InterPro" id="IPR054276">
    <property type="entry name" value="DUF7007"/>
</dbReference>
<feature type="domain" description="DNA methylase adenine-specific" evidence="3">
    <location>
        <begin position="131"/>
        <end position="332"/>
    </location>
</feature>
<keyword evidence="5" id="KW-0808">Transferase</keyword>
<comment type="similarity">
    <text evidence="1">Belongs to the N(4)/N(6)-methyltransferase family.</text>
</comment>
<dbReference type="Proteomes" id="UP000515465">
    <property type="component" value="Plasmid p_1"/>
</dbReference>
<evidence type="ECO:0000313" key="5">
    <source>
        <dbReference type="EMBL" id="QND62358.1"/>
    </source>
</evidence>